<keyword evidence="1" id="KW-0472">Membrane</keyword>
<gene>
    <name evidence="2" type="ORF">SAMN04487965_2027</name>
</gene>
<organism evidence="2 3">
    <name type="scientific">Microbulbifer donghaiensis</name>
    <dbReference type="NCBI Taxonomy" id="494016"/>
    <lineage>
        <taxon>Bacteria</taxon>
        <taxon>Pseudomonadati</taxon>
        <taxon>Pseudomonadota</taxon>
        <taxon>Gammaproteobacteria</taxon>
        <taxon>Cellvibrionales</taxon>
        <taxon>Microbulbiferaceae</taxon>
        <taxon>Microbulbifer</taxon>
    </lineage>
</organism>
<evidence type="ECO:0000313" key="3">
    <source>
        <dbReference type="Proteomes" id="UP000184170"/>
    </source>
</evidence>
<keyword evidence="1" id="KW-0812">Transmembrane</keyword>
<sequence length="185" mass="20130">MSRLAQLMLVLAVALYPLAVYFGIQYLSLGALLGVLVVVAVLRLLLGGGKVGARLVAAALAIVVATSWLRGDVAGLLWYPVLCNVILLAVFAWSLRQPQTVIERLARLREPELPPEGVAYTRRVTQVWCVFFMANGALAAVTVVHGDMQVWTLYNGLLSYALMGMLLAGEWLVRRRVRARISAGA</sequence>
<dbReference type="AlphaFoldDB" id="A0A1M5B094"/>
<dbReference type="Proteomes" id="UP000184170">
    <property type="component" value="Unassembled WGS sequence"/>
</dbReference>
<accession>A0A1M5B094</accession>
<dbReference type="STRING" id="494016.SAMN04487965_2027"/>
<keyword evidence="1" id="KW-1133">Transmembrane helix</keyword>
<dbReference type="EMBL" id="FQVA01000001">
    <property type="protein sequence ID" value="SHF35870.1"/>
    <property type="molecule type" value="Genomic_DNA"/>
</dbReference>
<proteinExistence type="predicted"/>
<evidence type="ECO:0000256" key="1">
    <source>
        <dbReference type="SAM" id="Phobius"/>
    </source>
</evidence>
<reference evidence="3" key="1">
    <citation type="submission" date="2016-11" db="EMBL/GenBank/DDBJ databases">
        <authorList>
            <person name="Varghese N."/>
            <person name="Submissions S."/>
        </authorList>
    </citation>
    <scope>NUCLEOTIDE SEQUENCE [LARGE SCALE GENOMIC DNA]</scope>
    <source>
        <strain evidence="3">CGMCC 1.7063</strain>
    </source>
</reference>
<feature type="transmembrane region" description="Helical" evidence="1">
    <location>
        <begin position="29"/>
        <end position="46"/>
    </location>
</feature>
<name>A0A1M5B094_9GAMM</name>
<protein>
    <submittedName>
        <fullName evidence="2">Uncharacterized membrane protein</fullName>
    </submittedName>
</protein>
<evidence type="ECO:0000313" key="2">
    <source>
        <dbReference type="EMBL" id="SHF35870.1"/>
    </source>
</evidence>
<feature type="transmembrane region" description="Helical" evidence="1">
    <location>
        <begin position="76"/>
        <end position="95"/>
    </location>
</feature>
<feature type="transmembrane region" description="Helical" evidence="1">
    <location>
        <begin position="127"/>
        <end position="145"/>
    </location>
</feature>
<feature type="transmembrane region" description="Helical" evidence="1">
    <location>
        <begin position="151"/>
        <end position="173"/>
    </location>
</feature>
<dbReference type="RefSeq" id="WP_073274226.1">
    <property type="nucleotide sequence ID" value="NZ_FQVA01000001.1"/>
</dbReference>
<feature type="transmembrane region" description="Helical" evidence="1">
    <location>
        <begin position="53"/>
        <end position="70"/>
    </location>
</feature>
<keyword evidence="3" id="KW-1185">Reference proteome</keyword>